<gene>
    <name evidence="4" type="ORF">BS101_08735</name>
</gene>
<evidence type="ECO:0000259" key="3">
    <source>
        <dbReference type="Pfam" id="PF02581"/>
    </source>
</evidence>
<proteinExistence type="predicted"/>
<dbReference type="EMBL" id="CP018335">
    <property type="protein sequence ID" value="APM38833.1"/>
    <property type="molecule type" value="Genomic_DNA"/>
</dbReference>
<evidence type="ECO:0000313" key="5">
    <source>
        <dbReference type="Proteomes" id="UP000184604"/>
    </source>
</evidence>
<dbReference type="CDD" id="cd00564">
    <property type="entry name" value="TMP_TenI"/>
    <property type="match status" value="1"/>
</dbReference>
<feature type="domain" description="Thiamine phosphate synthase/TenI" evidence="3">
    <location>
        <begin position="3"/>
        <end position="177"/>
    </location>
</feature>
<dbReference type="GO" id="GO:0009228">
    <property type="term" value="P:thiamine biosynthetic process"/>
    <property type="evidence" value="ECO:0007669"/>
    <property type="project" value="UniProtKB-KW"/>
</dbReference>
<dbReference type="RefSeq" id="WP_073538478.1">
    <property type="nucleotide sequence ID" value="NZ_CP018335.1"/>
</dbReference>
<evidence type="ECO:0000313" key="4">
    <source>
        <dbReference type="EMBL" id="APM38833.1"/>
    </source>
</evidence>
<dbReference type="OrthoDB" id="9815348at2"/>
<dbReference type="InterPro" id="IPR013785">
    <property type="entry name" value="Aldolase_TIM"/>
</dbReference>
<evidence type="ECO:0000256" key="1">
    <source>
        <dbReference type="ARBA" id="ARBA00004948"/>
    </source>
</evidence>
<dbReference type="PANTHER" id="PTHR20857:SF15">
    <property type="entry name" value="THIAMINE-PHOSPHATE SYNTHASE"/>
    <property type="match status" value="1"/>
</dbReference>
<dbReference type="Pfam" id="PF02581">
    <property type="entry name" value="TMP-TENI"/>
    <property type="match status" value="1"/>
</dbReference>
<dbReference type="AlphaFoldDB" id="A0A1L5F775"/>
<dbReference type="PANTHER" id="PTHR20857">
    <property type="entry name" value="THIAMINE-PHOSPHATE PYROPHOSPHORYLASE"/>
    <property type="match status" value="1"/>
</dbReference>
<dbReference type="InterPro" id="IPR022998">
    <property type="entry name" value="ThiamineP_synth_TenI"/>
</dbReference>
<dbReference type="SUPFAM" id="SSF51391">
    <property type="entry name" value="Thiamin phosphate synthase"/>
    <property type="match status" value="1"/>
</dbReference>
<name>A0A1L5F775_CLOKL</name>
<dbReference type="InterPro" id="IPR036206">
    <property type="entry name" value="ThiamineP_synth_sf"/>
</dbReference>
<comment type="pathway">
    <text evidence="1">Cofactor biosynthesis; thiamine diphosphate biosynthesis.</text>
</comment>
<sequence length="196" mass="22077">MVICVTNRLLCKDNFLNRINQIARAKPEGIILREKDLSEYEYEQLAYLCQRICLQYKISLIIHTHIEVAKKLGISKIHMPLKTYLKNHKQLTDFKIKGTSVHTVEEAIQAQTYGADYIAAGHIFPTDCKKGVPARGLDFLESVCCAVSIPVLAIGGIKLERMIDVYRAKASGVCIMSYLMECSDPKNICSSFKAFD</sequence>
<protein>
    <recommendedName>
        <fullName evidence="3">Thiamine phosphate synthase/TenI domain-containing protein</fullName>
    </recommendedName>
</protein>
<organism evidence="4 5">
    <name type="scientific">Clostridium kluyveri</name>
    <dbReference type="NCBI Taxonomy" id="1534"/>
    <lineage>
        <taxon>Bacteria</taxon>
        <taxon>Bacillati</taxon>
        <taxon>Bacillota</taxon>
        <taxon>Clostridia</taxon>
        <taxon>Eubacteriales</taxon>
        <taxon>Clostridiaceae</taxon>
        <taxon>Clostridium</taxon>
    </lineage>
</organism>
<reference evidence="4 5" key="1">
    <citation type="submission" date="2016-12" db="EMBL/GenBank/DDBJ databases">
        <title>Complete genome sequence of Clostridium kluyveri JZZ isolated from the pit mud of a Chinese flavor liquor-making factory.</title>
        <authorList>
            <person name="Wang Y."/>
        </authorList>
    </citation>
    <scope>NUCLEOTIDE SEQUENCE [LARGE SCALE GENOMIC DNA]</scope>
    <source>
        <strain evidence="4 5">JZZ</strain>
    </source>
</reference>
<accession>A0A1L5F775</accession>
<keyword evidence="2" id="KW-0784">Thiamine biosynthesis</keyword>
<evidence type="ECO:0000256" key="2">
    <source>
        <dbReference type="ARBA" id="ARBA00022977"/>
    </source>
</evidence>
<dbReference type="GO" id="GO:0005737">
    <property type="term" value="C:cytoplasm"/>
    <property type="evidence" value="ECO:0007669"/>
    <property type="project" value="TreeGrafter"/>
</dbReference>
<dbReference type="GO" id="GO:0004789">
    <property type="term" value="F:thiamine-phosphate diphosphorylase activity"/>
    <property type="evidence" value="ECO:0007669"/>
    <property type="project" value="TreeGrafter"/>
</dbReference>
<dbReference type="Gene3D" id="3.20.20.70">
    <property type="entry name" value="Aldolase class I"/>
    <property type="match status" value="1"/>
</dbReference>
<dbReference type="Proteomes" id="UP000184604">
    <property type="component" value="Chromosome"/>
</dbReference>